<proteinExistence type="predicted"/>
<comment type="caution">
    <text evidence="3">The sequence shown here is derived from an EMBL/GenBank/DDBJ whole genome shotgun (WGS) entry which is preliminary data.</text>
</comment>
<evidence type="ECO:0000259" key="2">
    <source>
        <dbReference type="SMART" id="SM00458"/>
    </source>
</evidence>
<dbReference type="CDD" id="cd00161">
    <property type="entry name" value="beta-trefoil_Ricin-like"/>
    <property type="match status" value="1"/>
</dbReference>
<protein>
    <recommendedName>
        <fullName evidence="2">Ricin B lectin domain-containing protein</fullName>
    </recommendedName>
</protein>
<name>A0ABU1PUV5_9PSEU</name>
<dbReference type="SMART" id="SM00458">
    <property type="entry name" value="RICIN"/>
    <property type="match status" value="1"/>
</dbReference>
<dbReference type="Gene3D" id="2.80.10.50">
    <property type="match status" value="2"/>
</dbReference>
<dbReference type="InterPro" id="IPR035992">
    <property type="entry name" value="Ricin_B-like_lectins"/>
</dbReference>
<feature type="chain" id="PRO_5046667225" description="Ricin B lectin domain-containing protein" evidence="1">
    <location>
        <begin position="16"/>
        <end position="153"/>
    </location>
</feature>
<dbReference type="EMBL" id="JAVDSG010000001">
    <property type="protein sequence ID" value="MDR6594432.1"/>
    <property type="molecule type" value="Genomic_DNA"/>
</dbReference>
<dbReference type="PROSITE" id="PS50231">
    <property type="entry name" value="RICIN_B_LECTIN"/>
    <property type="match status" value="1"/>
</dbReference>
<dbReference type="Pfam" id="PF00652">
    <property type="entry name" value="Ricin_B_lectin"/>
    <property type="match status" value="1"/>
</dbReference>
<dbReference type="InterPro" id="IPR000772">
    <property type="entry name" value="Ricin_B_lectin"/>
</dbReference>
<feature type="domain" description="Ricin B lectin" evidence="2">
    <location>
        <begin position="24"/>
        <end position="151"/>
    </location>
</feature>
<reference evidence="3 4" key="1">
    <citation type="submission" date="2023-07" db="EMBL/GenBank/DDBJ databases">
        <title>Sequencing the genomes of 1000 actinobacteria strains.</title>
        <authorList>
            <person name="Klenk H.-P."/>
        </authorList>
    </citation>
    <scope>NUCLEOTIDE SEQUENCE [LARGE SCALE GENOMIC DNA]</scope>
    <source>
        <strain evidence="3 4">DSM 43749</strain>
    </source>
</reference>
<organism evidence="3 4">
    <name type="scientific">Saccharothrix longispora</name>
    <dbReference type="NCBI Taxonomy" id="33920"/>
    <lineage>
        <taxon>Bacteria</taxon>
        <taxon>Bacillati</taxon>
        <taxon>Actinomycetota</taxon>
        <taxon>Actinomycetes</taxon>
        <taxon>Pseudonocardiales</taxon>
        <taxon>Pseudonocardiaceae</taxon>
        <taxon>Saccharothrix</taxon>
    </lineage>
</organism>
<evidence type="ECO:0000313" key="3">
    <source>
        <dbReference type="EMBL" id="MDR6594432.1"/>
    </source>
</evidence>
<accession>A0ABU1PUV5</accession>
<evidence type="ECO:0000313" key="4">
    <source>
        <dbReference type="Proteomes" id="UP001268819"/>
    </source>
</evidence>
<dbReference type="Proteomes" id="UP001268819">
    <property type="component" value="Unassembled WGS sequence"/>
</dbReference>
<feature type="signal peptide" evidence="1">
    <location>
        <begin position="1"/>
        <end position="15"/>
    </location>
</feature>
<dbReference type="SUPFAM" id="SSF50370">
    <property type="entry name" value="Ricin B-like lectins"/>
    <property type="match status" value="1"/>
</dbReference>
<sequence>MIAVLIALWSTTALAGVAVADAPQDGNQLFNPNSGLCLSVSNGSVDPGSRTEIWNCLGSPSQLWELNSKGQLLNPNSALCLNTVGYGTKLSTRTEIWVCNDKVALWKFDGVNLVHAQSGLCLNVVGSDIKPGAPTELWYCPDTPSTKWQWWKQ</sequence>
<gene>
    <name evidence="3" type="ORF">J2S66_002816</name>
</gene>
<evidence type="ECO:0000256" key="1">
    <source>
        <dbReference type="SAM" id="SignalP"/>
    </source>
</evidence>
<dbReference type="RefSeq" id="WP_310307436.1">
    <property type="nucleotide sequence ID" value="NZ_BAAAXB010000001.1"/>
</dbReference>
<keyword evidence="4" id="KW-1185">Reference proteome</keyword>
<keyword evidence="1" id="KW-0732">Signal</keyword>